<gene>
    <name evidence="1" type="ORF">GALL_530430</name>
</gene>
<sequence length="102" mass="10762">MAAWGQAIAHLLHWMQIPASHSGISRAMFRFSHWVVPRGQVPSTGKALTGSRSPLPSIITAVTRLTKSGASSATMGGRLRAEVAAAGTFTSCRWARVSSTAT</sequence>
<evidence type="ECO:0000313" key="1">
    <source>
        <dbReference type="EMBL" id="OIQ65398.1"/>
    </source>
</evidence>
<dbReference type="AlphaFoldDB" id="A0A1J5P2N7"/>
<organism evidence="1">
    <name type="scientific">mine drainage metagenome</name>
    <dbReference type="NCBI Taxonomy" id="410659"/>
    <lineage>
        <taxon>unclassified sequences</taxon>
        <taxon>metagenomes</taxon>
        <taxon>ecological metagenomes</taxon>
    </lineage>
</organism>
<reference evidence="1" key="1">
    <citation type="submission" date="2016-10" db="EMBL/GenBank/DDBJ databases">
        <title>Sequence of Gallionella enrichment culture.</title>
        <authorList>
            <person name="Poehlein A."/>
            <person name="Muehling M."/>
            <person name="Daniel R."/>
        </authorList>
    </citation>
    <scope>NUCLEOTIDE SEQUENCE</scope>
</reference>
<accession>A0A1J5P2N7</accession>
<comment type="caution">
    <text evidence="1">The sequence shown here is derived from an EMBL/GenBank/DDBJ whole genome shotgun (WGS) entry which is preliminary data.</text>
</comment>
<proteinExistence type="predicted"/>
<protein>
    <submittedName>
        <fullName evidence="1">Uncharacterized protein</fullName>
    </submittedName>
</protein>
<dbReference type="EMBL" id="MLJW01007357">
    <property type="protein sequence ID" value="OIQ65398.1"/>
    <property type="molecule type" value="Genomic_DNA"/>
</dbReference>
<name>A0A1J5P2N7_9ZZZZ</name>